<dbReference type="RefSeq" id="XP_008913928.1">
    <property type="nucleotide sequence ID" value="XM_008915680.1"/>
</dbReference>
<accession>W2PJE9</accession>
<sequence length="125" mass="13761">MPSKPAKHGQVNMVSLFLPQIVDSSEDEKTRREMHSTTWKALDEAAAEGHVSVLHYVVDYATECGYIELYTVSGKDDALALVIAGVAPYLLGVHNIQWDLESAYEKAIDGQQPKLANRIPDAQHG</sequence>
<reference evidence="2" key="1">
    <citation type="submission" date="2011-12" db="EMBL/GenBank/DDBJ databases">
        <authorList>
            <consortium name="The Broad Institute Genome Sequencing Platform"/>
            <person name="Russ C."/>
            <person name="Tyler B."/>
            <person name="Panabieres F."/>
            <person name="Shan W."/>
            <person name="Tripathy S."/>
            <person name="Grunwald N."/>
            <person name="Machado M."/>
            <person name="Young S.K."/>
            <person name="Zeng Q."/>
            <person name="Gargeya S."/>
            <person name="Fitzgerald M."/>
            <person name="Haas B."/>
            <person name="Abouelleil A."/>
            <person name="Alvarado L."/>
            <person name="Arachchi H.M."/>
            <person name="Berlin A."/>
            <person name="Chapman S.B."/>
            <person name="Gearin G."/>
            <person name="Goldberg J."/>
            <person name="Griggs A."/>
            <person name="Gujja S."/>
            <person name="Hansen M."/>
            <person name="Heiman D."/>
            <person name="Howarth C."/>
            <person name="Larimer J."/>
            <person name="Lui A."/>
            <person name="MacDonald P.J.P."/>
            <person name="McCowen C."/>
            <person name="Montmayeur A."/>
            <person name="Murphy C."/>
            <person name="Neiman D."/>
            <person name="Pearson M."/>
            <person name="Priest M."/>
            <person name="Roberts A."/>
            <person name="Saif S."/>
            <person name="Shea T."/>
            <person name="Sisk P."/>
            <person name="Stolte C."/>
            <person name="Sykes S."/>
            <person name="Wortman J."/>
            <person name="Nusbaum C."/>
            <person name="Birren B."/>
        </authorList>
    </citation>
    <scope>NUCLEOTIDE SEQUENCE [LARGE SCALE GENOMIC DNA]</scope>
    <source>
        <strain evidence="2">INRA-310</strain>
    </source>
</reference>
<dbReference type="AlphaFoldDB" id="W2PJE9"/>
<evidence type="ECO:0000313" key="2">
    <source>
        <dbReference type="Proteomes" id="UP000018817"/>
    </source>
</evidence>
<dbReference type="OMA" id="RIPDAQH"/>
<protein>
    <submittedName>
        <fullName evidence="1">Uncharacterized protein</fullName>
    </submittedName>
</protein>
<proteinExistence type="predicted"/>
<dbReference type="Proteomes" id="UP000018817">
    <property type="component" value="Unassembled WGS sequence"/>
</dbReference>
<dbReference type="EMBL" id="KI669634">
    <property type="protein sequence ID" value="ETN00751.1"/>
    <property type="molecule type" value="Genomic_DNA"/>
</dbReference>
<dbReference type="GeneID" id="20186684"/>
<reference evidence="1 2" key="2">
    <citation type="submission" date="2013-11" db="EMBL/GenBank/DDBJ databases">
        <title>The Genome Sequence of Phytophthora parasitica INRA-310.</title>
        <authorList>
            <consortium name="The Broad Institute Genomics Platform"/>
            <person name="Russ C."/>
            <person name="Tyler B."/>
            <person name="Panabieres F."/>
            <person name="Shan W."/>
            <person name="Tripathy S."/>
            <person name="Grunwald N."/>
            <person name="Machado M."/>
            <person name="Johnson C.S."/>
            <person name="Arredondo F."/>
            <person name="Hong C."/>
            <person name="Coffey M."/>
            <person name="Young S.K."/>
            <person name="Zeng Q."/>
            <person name="Gargeya S."/>
            <person name="Fitzgerald M."/>
            <person name="Abouelleil A."/>
            <person name="Alvarado L."/>
            <person name="Chapman S.B."/>
            <person name="Gainer-Dewar J."/>
            <person name="Goldberg J."/>
            <person name="Griggs A."/>
            <person name="Gujja S."/>
            <person name="Hansen M."/>
            <person name="Howarth C."/>
            <person name="Imamovic A."/>
            <person name="Ireland A."/>
            <person name="Larimer J."/>
            <person name="McCowan C."/>
            <person name="Murphy C."/>
            <person name="Pearson M."/>
            <person name="Poon T.W."/>
            <person name="Priest M."/>
            <person name="Roberts A."/>
            <person name="Saif S."/>
            <person name="Shea T."/>
            <person name="Sykes S."/>
            <person name="Wortman J."/>
            <person name="Nusbaum C."/>
            <person name="Birren B."/>
        </authorList>
    </citation>
    <scope>NUCLEOTIDE SEQUENCE [LARGE SCALE GENOMIC DNA]</scope>
    <source>
        <strain evidence="1 2">INRA-310</strain>
    </source>
</reference>
<evidence type="ECO:0000313" key="1">
    <source>
        <dbReference type="EMBL" id="ETN00751.1"/>
    </source>
</evidence>
<organism evidence="1 2">
    <name type="scientific">Phytophthora nicotianae (strain INRA-310)</name>
    <name type="common">Phytophthora parasitica</name>
    <dbReference type="NCBI Taxonomy" id="761204"/>
    <lineage>
        <taxon>Eukaryota</taxon>
        <taxon>Sar</taxon>
        <taxon>Stramenopiles</taxon>
        <taxon>Oomycota</taxon>
        <taxon>Peronosporomycetes</taxon>
        <taxon>Peronosporales</taxon>
        <taxon>Peronosporaceae</taxon>
        <taxon>Phytophthora</taxon>
    </lineage>
</organism>
<gene>
    <name evidence="1" type="ORF">PPTG_17722</name>
</gene>
<name>W2PJE9_PHYN3</name>
<dbReference type="VEuPathDB" id="FungiDB:PPTG_17722"/>
<dbReference type="OrthoDB" id="103403at2759"/>